<keyword evidence="5" id="KW-1185">Reference proteome</keyword>
<keyword evidence="2" id="KW-0812">Transmembrane</keyword>
<evidence type="ECO:0000256" key="2">
    <source>
        <dbReference type="SAM" id="Phobius"/>
    </source>
</evidence>
<dbReference type="GO" id="GO:0004190">
    <property type="term" value="F:aspartic-type endopeptidase activity"/>
    <property type="evidence" value="ECO:0007669"/>
    <property type="project" value="InterPro"/>
</dbReference>
<accession>A0A858BX66</accession>
<dbReference type="Gene3D" id="1.20.120.1220">
    <property type="match status" value="1"/>
</dbReference>
<reference evidence="4 5" key="1">
    <citation type="submission" date="2020-02" db="EMBL/GenBank/DDBJ databases">
        <authorList>
            <person name="Kim Y.B."/>
            <person name="Roh S.W."/>
        </authorList>
    </citation>
    <scope>NUCLEOTIDE SEQUENCE [LARGE SCALE GENOMIC DNA]</scope>
    <source>
        <strain evidence="4 5">DSM 103574</strain>
    </source>
</reference>
<feature type="transmembrane region" description="Helical" evidence="2">
    <location>
        <begin position="52"/>
        <end position="72"/>
    </location>
</feature>
<dbReference type="GO" id="GO:0006465">
    <property type="term" value="P:signal peptide processing"/>
    <property type="evidence" value="ECO:0007669"/>
    <property type="project" value="TreeGrafter"/>
</dbReference>
<keyword evidence="2" id="KW-0472">Membrane</keyword>
<name>A0A858BX66_9FIRM</name>
<feature type="transmembrane region" description="Helical" evidence="2">
    <location>
        <begin position="27"/>
        <end position="45"/>
    </location>
</feature>
<keyword evidence="2" id="KW-1133">Transmembrane helix</keyword>
<feature type="transmembrane region" description="Helical" evidence="2">
    <location>
        <begin position="84"/>
        <end position="110"/>
    </location>
</feature>
<evidence type="ECO:0000259" key="3">
    <source>
        <dbReference type="Pfam" id="PF01478"/>
    </source>
</evidence>
<evidence type="ECO:0000256" key="1">
    <source>
        <dbReference type="ARBA" id="ARBA00005801"/>
    </source>
</evidence>
<proteinExistence type="inferred from homology"/>
<comment type="similarity">
    <text evidence="1">Belongs to the peptidase A24 family.</text>
</comment>
<evidence type="ECO:0000313" key="4">
    <source>
        <dbReference type="EMBL" id="QIB69769.1"/>
    </source>
</evidence>
<dbReference type="Proteomes" id="UP000466848">
    <property type="component" value="Chromosome"/>
</dbReference>
<dbReference type="AlphaFoldDB" id="A0A858BX66"/>
<feature type="domain" description="Prepilin type IV endopeptidase peptidase" evidence="3">
    <location>
        <begin position="7"/>
        <end position="111"/>
    </location>
</feature>
<dbReference type="KEGG" id="abut:Ami103574_10755"/>
<dbReference type="RefSeq" id="WP_163067009.1">
    <property type="nucleotide sequence ID" value="NZ_CP048649.1"/>
</dbReference>
<dbReference type="PANTHER" id="PTHR30487">
    <property type="entry name" value="TYPE 4 PREPILIN-LIKE PROTEINS LEADER PEPTIDE-PROCESSING ENZYME"/>
    <property type="match status" value="1"/>
</dbReference>
<dbReference type="InterPro" id="IPR050882">
    <property type="entry name" value="Prepilin_peptidase/N-MTase"/>
</dbReference>
<protein>
    <submittedName>
        <fullName evidence="4">Prepilin peptidase</fullName>
    </submittedName>
</protein>
<dbReference type="PANTHER" id="PTHR30487:SF0">
    <property type="entry name" value="PREPILIN LEADER PEPTIDASE_N-METHYLTRANSFERASE-RELATED"/>
    <property type="match status" value="1"/>
</dbReference>
<dbReference type="InterPro" id="IPR000045">
    <property type="entry name" value="Prepilin_IV_endopep_pep"/>
</dbReference>
<dbReference type="EMBL" id="CP048649">
    <property type="protein sequence ID" value="QIB69769.1"/>
    <property type="molecule type" value="Genomic_DNA"/>
</dbReference>
<evidence type="ECO:0000313" key="5">
    <source>
        <dbReference type="Proteomes" id="UP000466848"/>
    </source>
</evidence>
<dbReference type="Pfam" id="PF01478">
    <property type="entry name" value="Peptidase_A24"/>
    <property type="match status" value="1"/>
</dbReference>
<feature type="transmembrane region" description="Helical" evidence="2">
    <location>
        <begin position="122"/>
        <end position="142"/>
    </location>
</feature>
<organism evidence="4 5">
    <name type="scientific">Aminipila butyrica</name>
    <dbReference type="NCBI Taxonomy" id="433296"/>
    <lineage>
        <taxon>Bacteria</taxon>
        <taxon>Bacillati</taxon>
        <taxon>Bacillota</taxon>
        <taxon>Clostridia</taxon>
        <taxon>Peptostreptococcales</taxon>
        <taxon>Anaerovoracaceae</taxon>
        <taxon>Aminipila</taxon>
    </lineage>
</organism>
<dbReference type="GO" id="GO:0005886">
    <property type="term" value="C:plasma membrane"/>
    <property type="evidence" value="ECO:0007669"/>
    <property type="project" value="TreeGrafter"/>
</dbReference>
<gene>
    <name evidence="4" type="ORF">Ami103574_10755</name>
</gene>
<sequence length="143" mass="15829">MLAILLSLPILIYVGISDWKHRLIPNAAILILLAMGILQILMDNYFNFHIDLIERITGLLFPGIILFVIYMKNPKLSGGGDLKLLASLGFCIGISYFIATLFVACIGGIAHSLRYKQVYVPLGTYICIGAVIVTGVNFVQFFY</sequence>